<name>A0ABP1ECT2_9APHY</name>
<dbReference type="EMBL" id="OZ037952">
    <property type="protein sequence ID" value="CAL1717238.1"/>
    <property type="molecule type" value="Genomic_DNA"/>
</dbReference>
<proteinExistence type="predicted"/>
<organism evidence="1 2">
    <name type="scientific">Somion occarium</name>
    <dbReference type="NCBI Taxonomy" id="3059160"/>
    <lineage>
        <taxon>Eukaryota</taxon>
        <taxon>Fungi</taxon>
        <taxon>Dikarya</taxon>
        <taxon>Basidiomycota</taxon>
        <taxon>Agaricomycotina</taxon>
        <taxon>Agaricomycetes</taxon>
        <taxon>Polyporales</taxon>
        <taxon>Cerrenaceae</taxon>
        <taxon>Somion</taxon>
    </lineage>
</organism>
<gene>
    <name evidence="1" type="ORF">GFSPODELE1_LOCUS11123</name>
</gene>
<reference evidence="2" key="1">
    <citation type="submission" date="2024-04" db="EMBL/GenBank/DDBJ databases">
        <authorList>
            <person name="Shaw F."/>
            <person name="Minotto A."/>
        </authorList>
    </citation>
    <scope>NUCLEOTIDE SEQUENCE [LARGE SCALE GENOMIC DNA]</scope>
</reference>
<evidence type="ECO:0000313" key="1">
    <source>
        <dbReference type="EMBL" id="CAL1717238.1"/>
    </source>
</evidence>
<protein>
    <submittedName>
        <fullName evidence="1">Uncharacterized protein</fullName>
    </submittedName>
</protein>
<accession>A0ABP1ECT2</accession>
<keyword evidence="2" id="KW-1185">Reference proteome</keyword>
<sequence length="92" mass="10109">MSSIHICRFAQSPIWTDDQLLGADFTVLESFEALGDRLKTPGDELEWIGLFQISEVGIKVGIPKTQLREHGCAQGGHCQMVITTVPPGERIS</sequence>
<evidence type="ECO:0000313" key="2">
    <source>
        <dbReference type="Proteomes" id="UP001497453"/>
    </source>
</evidence>
<dbReference type="Proteomes" id="UP001497453">
    <property type="component" value="Chromosome 9"/>
</dbReference>